<dbReference type="Proteomes" id="UP001432027">
    <property type="component" value="Unassembled WGS sequence"/>
</dbReference>
<gene>
    <name evidence="1" type="ORF">PENTCL1PPCAC_20833</name>
</gene>
<accession>A0AAV5TX83</accession>
<feature type="non-terminal residue" evidence="1">
    <location>
        <position position="1"/>
    </location>
</feature>
<evidence type="ECO:0000313" key="1">
    <source>
        <dbReference type="EMBL" id="GMS98658.1"/>
    </source>
</evidence>
<organism evidence="1 2">
    <name type="scientific">Pristionchus entomophagus</name>
    <dbReference type="NCBI Taxonomy" id="358040"/>
    <lineage>
        <taxon>Eukaryota</taxon>
        <taxon>Metazoa</taxon>
        <taxon>Ecdysozoa</taxon>
        <taxon>Nematoda</taxon>
        <taxon>Chromadorea</taxon>
        <taxon>Rhabditida</taxon>
        <taxon>Rhabditina</taxon>
        <taxon>Diplogasteromorpha</taxon>
        <taxon>Diplogasteroidea</taxon>
        <taxon>Neodiplogasteridae</taxon>
        <taxon>Pristionchus</taxon>
    </lineage>
</organism>
<dbReference type="AlphaFoldDB" id="A0AAV5TX83"/>
<feature type="non-terminal residue" evidence="1">
    <location>
        <position position="64"/>
    </location>
</feature>
<reference evidence="1" key="1">
    <citation type="submission" date="2023-10" db="EMBL/GenBank/DDBJ databases">
        <title>Genome assembly of Pristionchus species.</title>
        <authorList>
            <person name="Yoshida K."/>
            <person name="Sommer R.J."/>
        </authorList>
    </citation>
    <scope>NUCLEOTIDE SEQUENCE</scope>
    <source>
        <strain evidence="1">RS0144</strain>
    </source>
</reference>
<dbReference type="EMBL" id="BTSX01000005">
    <property type="protein sequence ID" value="GMS98658.1"/>
    <property type="molecule type" value="Genomic_DNA"/>
</dbReference>
<keyword evidence="2" id="KW-1185">Reference proteome</keyword>
<proteinExistence type="predicted"/>
<sequence>LGGKLKLAERAAGDGFMRSNDFGVRGSIRRLELTRVNETAESAKSEASVTLSYTFVNPSLRWEP</sequence>
<protein>
    <submittedName>
        <fullName evidence="1">Uncharacterized protein</fullName>
    </submittedName>
</protein>
<comment type="caution">
    <text evidence="1">The sequence shown here is derived from an EMBL/GenBank/DDBJ whole genome shotgun (WGS) entry which is preliminary data.</text>
</comment>
<name>A0AAV5TX83_9BILA</name>
<evidence type="ECO:0000313" key="2">
    <source>
        <dbReference type="Proteomes" id="UP001432027"/>
    </source>
</evidence>